<comment type="caution">
    <text evidence="1">The sequence shown here is derived from an EMBL/GenBank/DDBJ whole genome shotgun (WGS) entry which is preliminary data.</text>
</comment>
<evidence type="ECO:0000313" key="2">
    <source>
        <dbReference type="Proteomes" id="UP001161405"/>
    </source>
</evidence>
<accession>A0ABQ5USU4</accession>
<name>A0ABQ5USU4_9HYPH</name>
<evidence type="ECO:0000313" key="1">
    <source>
        <dbReference type="EMBL" id="GLQ17451.1"/>
    </source>
</evidence>
<gene>
    <name evidence="1" type="ORF">GCM10007879_17000</name>
</gene>
<sequence>MTAKKAARPPAPSATAKSIKRAGFITLTPRFGHNKAQKMRKAFGAVSGQRVKTWLTDPFELVLIETK</sequence>
<protein>
    <submittedName>
        <fullName evidence="1">Uncharacterized protein</fullName>
    </submittedName>
</protein>
<dbReference type="EMBL" id="BSNI01000002">
    <property type="protein sequence ID" value="GLQ17451.1"/>
    <property type="molecule type" value="Genomic_DNA"/>
</dbReference>
<keyword evidence="2" id="KW-1185">Reference proteome</keyword>
<organism evidence="1 2">
    <name type="scientific">Maritalea porphyrae</name>
    <dbReference type="NCBI Taxonomy" id="880732"/>
    <lineage>
        <taxon>Bacteria</taxon>
        <taxon>Pseudomonadati</taxon>
        <taxon>Pseudomonadota</taxon>
        <taxon>Alphaproteobacteria</taxon>
        <taxon>Hyphomicrobiales</taxon>
        <taxon>Devosiaceae</taxon>
        <taxon>Maritalea</taxon>
    </lineage>
</organism>
<proteinExistence type="predicted"/>
<reference evidence="1" key="1">
    <citation type="journal article" date="2014" name="Int. J. Syst. Evol. Microbiol.">
        <title>Complete genome of a new Firmicutes species belonging to the dominant human colonic microbiota ('Ruminococcus bicirculans') reveals two chromosomes and a selective capacity to utilize plant glucans.</title>
        <authorList>
            <consortium name="NISC Comparative Sequencing Program"/>
            <person name="Wegmann U."/>
            <person name="Louis P."/>
            <person name="Goesmann A."/>
            <person name="Henrissat B."/>
            <person name="Duncan S.H."/>
            <person name="Flint H.J."/>
        </authorList>
    </citation>
    <scope>NUCLEOTIDE SEQUENCE</scope>
    <source>
        <strain evidence="1">NBRC 107169</strain>
    </source>
</reference>
<reference evidence="1" key="2">
    <citation type="submission" date="2023-01" db="EMBL/GenBank/DDBJ databases">
        <title>Draft genome sequence of Maritalea porphyrae strain NBRC 107169.</title>
        <authorList>
            <person name="Sun Q."/>
            <person name="Mori K."/>
        </authorList>
    </citation>
    <scope>NUCLEOTIDE SEQUENCE</scope>
    <source>
        <strain evidence="1">NBRC 107169</strain>
    </source>
</reference>
<dbReference type="Proteomes" id="UP001161405">
    <property type="component" value="Unassembled WGS sequence"/>
</dbReference>